<protein>
    <submittedName>
        <fullName evidence="2">Uncharacterized protein</fullName>
    </submittedName>
</protein>
<evidence type="ECO:0000256" key="1">
    <source>
        <dbReference type="SAM" id="MobiDB-lite"/>
    </source>
</evidence>
<accession>A0A3M7Q5M0</accession>
<keyword evidence="3" id="KW-1185">Reference proteome</keyword>
<dbReference type="Proteomes" id="UP000276133">
    <property type="component" value="Unassembled WGS sequence"/>
</dbReference>
<evidence type="ECO:0000313" key="2">
    <source>
        <dbReference type="EMBL" id="RNA06235.1"/>
    </source>
</evidence>
<name>A0A3M7Q5M0_BRAPC</name>
<gene>
    <name evidence="2" type="ORF">BpHYR1_032513</name>
</gene>
<proteinExistence type="predicted"/>
<feature type="region of interest" description="Disordered" evidence="1">
    <location>
        <begin position="668"/>
        <end position="724"/>
    </location>
</feature>
<reference evidence="2 3" key="1">
    <citation type="journal article" date="2018" name="Sci. Rep.">
        <title>Genomic signatures of local adaptation to the degree of environmental predictability in rotifers.</title>
        <authorList>
            <person name="Franch-Gras L."/>
            <person name="Hahn C."/>
            <person name="Garcia-Roger E.M."/>
            <person name="Carmona M.J."/>
            <person name="Serra M."/>
            <person name="Gomez A."/>
        </authorList>
    </citation>
    <scope>NUCLEOTIDE SEQUENCE [LARGE SCALE GENOMIC DNA]</scope>
    <source>
        <strain evidence="2">HYR1</strain>
    </source>
</reference>
<dbReference type="EMBL" id="REGN01007455">
    <property type="protein sequence ID" value="RNA06235.1"/>
    <property type="molecule type" value="Genomic_DNA"/>
</dbReference>
<sequence length="724" mass="79178">MASIFLPPDEDGPCTGPLVDTITSSSSSLTTAALLSPLSPISPLSPLSPLSHSSLSSTSSNSLLLCLSSTTSSARLLFPSALILLSSLLAPLSPLTIKYTHLNTKQTKWNKSATKNTAPPKPICAHHLTTSILPMLPNLPQNVFSLLGDNVSMDFGHLKGALEHRLLVALLALALVFAARAYGGGVLHLEYGVLAKVDKLFQLFLVIALVHNVIQKLSLGLLNLRLVPLLNIGLFYLEVDAFYAAGRAGYFDAAQERLEIAQKTGRLFHQALKSRLVAHVLTQVGQQHGHVEPNVLGRIVKSLRELIEINFSILIGVHTHQNVVDFFARVHFLGFHGAPKLLWRNPSIAIGVKLLEGLAGRQVLHFQKNVKKFQQHLDIWLIFDQRVHHLFANGPIEHVSLEHAQQHDDHVLLQLHELSEQLDLQRVLAQLVLQIGEYVEEAANGVPEAAVRQSQLIAHARPLYVLGERVEHLFGDVDGAAKVVLAGRVHRALARVVPVEVHERLLQPQQVVHGADDYVHCGVVAGLGAQIILKLQIVAFAQQLQKSEQGAGKIGIVQIFFARHARLAVRGGQAAELLGLDAPLERVQVEHAAVCHEAGQRGKKAHVLFVPEVLEHALLDVHVAAVQQRYAQLERLFQHLGLFAARRRNVQQTHLGGAALCQPVLRSTGRRHLPPAPHAPPPPHPHRPQSHNSCSSCPQTSGTTGRRPDWLSRARPSAEWSRPG</sequence>
<comment type="caution">
    <text evidence="2">The sequence shown here is derived from an EMBL/GenBank/DDBJ whole genome shotgun (WGS) entry which is preliminary data.</text>
</comment>
<feature type="compositionally biased region" description="Polar residues" evidence="1">
    <location>
        <begin position="690"/>
        <end position="704"/>
    </location>
</feature>
<organism evidence="2 3">
    <name type="scientific">Brachionus plicatilis</name>
    <name type="common">Marine rotifer</name>
    <name type="synonym">Brachionus muelleri</name>
    <dbReference type="NCBI Taxonomy" id="10195"/>
    <lineage>
        <taxon>Eukaryota</taxon>
        <taxon>Metazoa</taxon>
        <taxon>Spiralia</taxon>
        <taxon>Gnathifera</taxon>
        <taxon>Rotifera</taxon>
        <taxon>Eurotatoria</taxon>
        <taxon>Monogononta</taxon>
        <taxon>Pseudotrocha</taxon>
        <taxon>Ploima</taxon>
        <taxon>Brachionidae</taxon>
        <taxon>Brachionus</taxon>
    </lineage>
</organism>
<dbReference type="AlphaFoldDB" id="A0A3M7Q5M0"/>
<feature type="compositionally biased region" description="Pro residues" evidence="1">
    <location>
        <begin position="674"/>
        <end position="683"/>
    </location>
</feature>
<evidence type="ECO:0000313" key="3">
    <source>
        <dbReference type="Proteomes" id="UP000276133"/>
    </source>
</evidence>